<dbReference type="Pfam" id="PF07510">
    <property type="entry name" value="GmrSD_C"/>
    <property type="match status" value="1"/>
</dbReference>
<organism evidence="2 3">
    <name type="scientific">Bifidobacterium scardovii</name>
    <dbReference type="NCBI Taxonomy" id="158787"/>
    <lineage>
        <taxon>Bacteria</taxon>
        <taxon>Bacillati</taxon>
        <taxon>Actinomycetota</taxon>
        <taxon>Actinomycetes</taxon>
        <taxon>Bifidobacteriales</taxon>
        <taxon>Bifidobacteriaceae</taxon>
        <taxon>Bifidobacterium</taxon>
    </lineage>
</organism>
<dbReference type="AlphaFoldDB" id="A0A087D8M0"/>
<dbReference type="PANTHER" id="PTHR35149">
    <property type="entry name" value="SLL5132 PROTEIN"/>
    <property type="match status" value="1"/>
</dbReference>
<evidence type="ECO:0000313" key="3">
    <source>
        <dbReference type="Proteomes" id="UP000029033"/>
    </source>
</evidence>
<sequence length="379" mass="43306">MEEWASLVGIFSPDGEDFDVNVTTQFLLNNYDAFHDNGTSSITKGRALQRYDDVIHDEYRDGNDYLCVLIDRARVFAQIAQFPGKSVETTPFDDQFDALKRLESSQAYPLLLSLFVGRRELELDDDQLHTLLQALICFYVRRNITLVPKSSNIRAKMLGMTRTIKNDDLKGAAIVSAILAMLKSISSTDDVFLNALSNEGVYDKNAKTTRYILIALERNMDGPQLFDKGHPDNLDEINPKNKQPFWSIEHILPEGDLTDYWKREISPEDPEQASSLQDQYVHMLGNLTLTPYNSDLSQRPFVNDEKPYTGQLSYRESKRDFADEGHFVGLRQSSRLNASIPDVEEGETIMNKTSWTIDDIVRRTRYLSGKALEYFAFPE</sequence>
<accession>A0A087D8M0</accession>
<gene>
    <name evidence="2" type="ORF">BSCA_2396</name>
</gene>
<proteinExistence type="predicted"/>
<reference evidence="2 3" key="1">
    <citation type="submission" date="2014-03" db="EMBL/GenBank/DDBJ databases">
        <title>Genomics of Bifidobacteria.</title>
        <authorList>
            <person name="Ventura M."/>
            <person name="Milani C."/>
            <person name="Lugli G.A."/>
        </authorList>
    </citation>
    <scope>NUCLEOTIDE SEQUENCE [LARGE SCALE GENOMIC DNA]</scope>
    <source>
        <strain evidence="2 3">LMG 21589</strain>
    </source>
</reference>
<dbReference type="InterPro" id="IPR011089">
    <property type="entry name" value="GmrSD_C"/>
</dbReference>
<protein>
    <submittedName>
        <fullName evidence="2">Type I restriction-modification system protein</fullName>
    </submittedName>
</protein>
<feature type="domain" description="GmrSD restriction endonucleases C-terminal" evidence="1">
    <location>
        <begin position="188"/>
        <end position="368"/>
    </location>
</feature>
<evidence type="ECO:0000313" key="2">
    <source>
        <dbReference type="EMBL" id="KFI91870.1"/>
    </source>
</evidence>
<dbReference type="OrthoDB" id="9798761at2"/>
<dbReference type="EMBL" id="JGZO01000020">
    <property type="protein sequence ID" value="KFI91870.1"/>
    <property type="molecule type" value="Genomic_DNA"/>
</dbReference>
<name>A0A087D8M0_9BIFI</name>
<comment type="caution">
    <text evidence="2">The sequence shown here is derived from an EMBL/GenBank/DDBJ whole genome shotgun (WGS) entry which is preliminary data.</text>
</comment>
<dbReference type="RefSeq" id="WP_051923242.1">
    <property type="nucleotide sequence ID" value="NZ_CAUPKV010000005.1"/>
</dbReference>
<dbReference type="eggNOG" id="COG1479">
    <property type="taxonomic scope" value="Bacteria"/>
</dbReference>
<keyword evidence="3" id="KW-1185">Reference proteome</keyword>
<dbReference type="GeneID" id="85166535"/>
<dbReference type="PANTHER" id="PTHR35149:SF1">
    <property type="entry name" value="DUF5655 DOMAIN-CONTAINING PROTEIN"/>
    <property type="match status" value="1"/>
</dbReference>
<evidence type="ECO:0000259" key="1">
    <source>
        <dbReference type="Pfam" id="PF07510"/>
    </source>
</evidence>
<dbReference type="Proteomes" id="UP000029033">
    <property type="component" value="Unassembled WGS sequence"/>
</dbReference>